<organism evidence="2 3">
    <name type="scientific">Pseudohalioglobus lutimaris</name>
    <dbReference type="NCBI Taxonomy" id="1737061"/>
    <lineage>
        <taxon>Bacteria</taxon>
        <taxon>Pseudomonadati</taxon>
        <taxon>Pseudomonadota</taxon>
        <taxon>Gammaproteobacteria</taxon>
        <taxon>Cellvibrionales</taxon>
        <taxon>Halieaceae</taxon>
        <taxon>Pseudohalioglobus</taxon>
    </lineage>
</organism>
<dbReference type="Pfam" id="PF07866">
    <property type="entry name" value="DUF1653"/>
    <property type="match status" value="1"/>
</dbReference>
<sequence length="83" mass="9859">MLSAPAQGKTVNTLPQPGIYRHYKGHEYRVYEVATHSETEELLVIYRPLYGEQALWARPLAMWAEQVQWQDQSVPRFEWVRQE</sequence>
<evidence type="ECO:0000313" key="2">
    <source>
        <dbReference type="EMBL" id="PLW68547.1"/>
    </source>
</evidence>
<proteinExistence type="predicted"/>
<evidence type="ECO:0000313" key="3">
    <source>
        <dbReference type="Proteomes" id="UP000235005"/>
    </source>
</evidence>
<dbReference type="Gene3D" id="2.30.30.320">
    <property type="entry name" value="DUF1653-like domain"/>
    <property type="match status" value="1"/>
</dbReference>
<dbReference type="EMBL" id="PKUS01000013">
    <property type="protein sequence ID" value="PLW68547.1"/>
    <property type="molecule type" value="Genomic_DNA"/>
</dbReference>
<dbReference type="AlphaFoldDB" id="A0A2N5X226"/>
<dbReference type="InterPro" id="IPR023387">
    <property type="entry name" value="DUF1653-like_dom"/>
</dbReference>
<protein>
    <submittedName>
        <fullName evidence="2">DUF1653 domain-containing protein</fullName>
    </submittedName>
</protein>
<name>A0A2N5X226_9GAMM</name>
<gene>
    <name evidence="2" type="ORF">C0039_12305</name>
</gene>
<dbReference type="OrthoDB" id="371169at2"/>
<evidence type="ECO:0000259" key="1">
    <source>
        <dbReference type="Pfam" id="PF07866"/>
    </source>
</evidence>
<keyword evidence="3" id="KW-1185">Reference proteome</keyword>
<reference evidence="2 3" key="1">
    <citation type="submission" date="2018-01" db="EMBL/GenBank/DDBJ databases">
        <title>The draft genome sequence of Halioglobus lutimaris HF004.</title>
        <authorList>
            <person name="Du Z.-J."/>
            <person name="Shi M.-J."/>
        </authorList>
    </citation>
    <scope>NUCLEOTIDE SEQUENCE [LARGE SCALE GENOMIC DNA]</scope>
    <source>
        <strain evidence="2 3">HF004</strain>
    </source>
</reference>
<dbReference type="InterPro" id="IPR037135">
    <property type="entry name" value="DUF1653-like_dom_sf"/>
</dbReference>
<comment type="caution">
    <text evidence="2">The sequence shown here is derived from an EMBL/GenBank/DDBJ whole genome shotgun (WGS) entry which is preliminary data.</text>
</comment>
<feature type="domain" description="DUF1653" evidence="1">
    <location>
        <begin position="18"/>
        <end position="78"/>
    </location>
</feature>
<dbReference type="Proteomes" id="UP000235005">
    <property type="component" value="Unassembled WGS sequence"/>
</dbReference>
<accession>A0A2N5X226</accession>